<dbReference type="PANTHER" id="PTHR22916">
    <property type="entry name" value="GLYCOSYLTRANSFERASE"/>
    <property type="match status" value="1"/>
</dbReference>
<dbReference type="KEGG" id="ccot:CCAX7_65690"/>
<keyword evidence="3" id="KW-1185">Reference proteome</keyword>
<protein>
    <recommendedName>
        <fullName evidence="1">Glycosyltransferase 2-like domain-containing protein</fullName>
    </recommendedName>
</protein>
<feature type="domain" description="Glycosyltransferase 2-like" evidence="1">
    <location>
        <begin position="13"/>
        <end position="125"/>
    </location>
</feature>
<dbReference type="Proteomes" id="UP000287394">
    <property type="component" value="Chromosome"/>
</dbReference>
<dbReference type="OrthoDB" id="597270at2"/>
<dbReference type="InterPro" id="IPR029044">
    <property type="entry name" value="Nucleotide-diphossugar_trans"/>
</dbReference>
<evidence type="ECO:0000313" key="3">
    <source>
        <dbReference type="Proteomes" id="UP000287394"/>
    </source>
</evidence>
<proteinExistence type="predicted"/>
<dbReference type="GO" id="GO:0016758">
    <property type="term" value="F:hexosyltransferase activity"/>
    <property type="evidence" value="ECO:0007669"/>
    <property type="project" value="UniProtKB-ARBA"/>
</dbReference>
<dbReference type="InterPro" id="IPR001173">
    <property type="entry name" value="Glyco_trans_2-like"/>
</dbReference>
<accession>A0A402CR42</accession>
<dbReference type="PANTHER" id="PTHR22916:SF3">
    <property type="entry name" value="UDP-GLCNAC:BETAGAL BETA-1,3-N-ACETYLGLUCOSAMINYLTRANSFERASE-LIKE PROTEIN 1"/>
    <property type="match status" value="1"/>
</dbReference>
<reference evidence="2 3" key="1">
    <citation type="journal article" date="2019" name="Int. J. Syst. Evol. Microbiol.">
        <title>Capsulimonas corticalis gen. nov., sp. nov., an aerobic capsulated bacterium, of a novel bacterial order, Capsulimonadales ord. nov., of the class Armatimonadia of the phylum Armatimonadetes.</title>
        <authorList>
            <person name="Li J."/>
            <person name="Kudo C."/>
            <person name="Tonouchi A."/>
        </authorList>
    </citation>
    <scope>NUCLEOTIDE SEQUENCE [LARGE SCALE GENOMIC DNA]</scope>
    <source>
        <strain evidence="2 3">AX-7</strain>
    </source>
</reference>
<dbReference type="Pfam" id="PF00535">
    <property type="entry name" value="Glycos_transf_2"/>
    <property type="match status" value="1"/>
</dbReference>
<dbReference type="AlphaFoldDB" id="A0A402CR42"/>
<evidence type="ECO:0000259" key="1">
    <source>
        <dbReference type="Pfam" id="PF00535"/>
    </source>
</evidence>
<evidence type="ECO:0000313" key="2">
    <source>
        <dbReference type="EMBL" id="BDI34518.1"/>
    </source>
</evidence>
<dbReference type="FunCoup" id="A0A402CR42">
    <property type="interactions" value="139"/>
</dbReference>
<dbReference type="EMBL" id="AP025739">
    <property type="protein sequence ID" value="BDI34518.1"/>
    <property type="molecule type" value="Genomic_DNA"/>
</dbReference>
<gene>
    <name evidence="2" type="ORF">CCAX7_65690</name>
</gene>
<dbReference type="SUPFAM" id="SSF53448">
    <property type="entry name" value="Nucleotide-diphospho-sugar transferases"/>
    <property type="match status" value="1"/>
</dbReference>
<name>A0A402CR42_9BACT</name>
<dbReference type="RefSeq" id="WP_119319873.1">
    <property type="nucleotide sequence ID" value="NZ_AP025739.1"/>
</dbReference>
<sequence length="310" mass="34459">MIDTTASPAPLVSVIIATYNRSATLRWTIESVLRQTCADFELLVIGDACMDDTAEVVASFGDPRIRWINLPVNTGSQSGPNSEGLRRARGRYIAYLGHDDLWFPWRLSGMTEALESSGDDFVHGLVALLAPEGVRGVAGKPPEGQAYGTFNAPPSGWLHRRSIVDVIGYWADPASLSRPIDVEYLGRAYKAGLKVRHLPALSVLKWPSAWWRAYALTEGYPQAHFAALMSSDPKAAYDEVMQGIAIRLAEDWDPRVPVRVSARRLALSLQHVVGQSPLWSRWPLSDVARWRAQQFRRRSRRDRGLGSPSQ</sequence>
<dbReference type="Gene3D" id="3.90.550.10">
    <property type="entry name" value="Spore Coat Polysaccharide Biosynthesis Protein SpsA, Chain A"/>
    <property type="match status" value="1"/>
</dbReference>
<organism evidence="2 3">
    <name type="scientific">Capsulimonas corticalis</name>
    <dbReference type="NCBI Taxonomy" id="2219043"/>
    <lineage>
        <taxon>Bacteria</taxon>
        <taxon>Bacillati</taxon>
        <taxon>Armatimonadota</taxon>
        <taxon>Armatimonadia</taxon>
        <taxon>Capsulimonadales</taxon>
        <taxon>Capsulimonadaceae</taxon>
        <taxon>Capsulimonas</taxon>
    </lineage>
</organism>